<proteinExistence type="predicted"/>
<feature type="compositionally biased region" description="Basic and acidic residues" evidence="1">
    <location>
        <begin position="95"/>
        <end position="117"/>
    </location>
</feature>
<evidence type="ECO:0000256" key="1">
    <source>
        <dbReference type="SAM" id="MobiDB-lite"/>
    </source>
</evidence>
<accession>A0A0F7ZTX7</accession>
<dbReference type="OrthoDB" id="3946700at2759"/>
<sequence length="498" mass="53983">MGLPLFVAPIESDVPAKAAAKGSASSPGRSGIRRSHRSDSRDRRNAVRTASVRIYGAVQPRMARSAQDSLLPWVESPGPMDQNLPEPRPRPAFQEPREARETPWQRSLNDFRQRDQFEEQMASLFGSDWRERGAVPAPPAAASQPGTDTRDTDERPSSRLAELNRGYRARRAQRRAQLLAQAAPPLPARFGRSSEGLQSLLEPNSTTVRAMRVLERAGDSGVDTNRASGPRHESRLLRSIREGRSPAIRSSRGLDGLGDRDRSVSPEVWDTLLSTLTPDPQPPSAGSSFVSTAASQSAGQSSSTATSAPDVSDMIGDGQCDSGCEHSDVNMDDDEENMDLSDLRTRQTGARDEHRGDASLSIEGPFEGNPGNRLAARRVTTQSQMDEVGSSSEPGRQDASSNAASDGSRGLPLARLLNRTEGWGSAASLYQAPGEESGGDESRATEPEPASGGERNMEEDWMGMQHIVRSLARREDIPDEWWAEVGLSRTLPQDASNQ</sequence>
<feature type="compositionally biased region" description="Polar residues" evidence="1">
    <location>
        <begin position="379"/>
        <end position="405"/>
    </location>
</feature>
<keyword evidence="3" id="KW-1185">Reference proteome</keyword>
<feature type="region of interest" description="Disordered" evidence="1">
    <location>
        <begin position="10"/>
        <end position="461"/>
    </location>
</feature>
<evidence type="ECO:0000313" key="2">
    <source>
        <dbReference type="EMBL" id="KJZ73883.1"/>
    </source>
</evidence>
<feature type="compositionally biased region" description="Polar residues" evidence="1">
    <location>
        <begin position="272"/>
        <end position="290"/>
    </location>
</feature>
<feature type="compositionally biased region" description="Basic and acidic residues" evidence="1">
    <location>
        <begin position="341"/>
        <end position="357"/>
    </location>
</feature>
<protein>
    <submittedName>
        <fullName evidence="2">Uncharacterized protein</fullName>
    </submittedName>
</protein>
<organism evidence="2 3">
    <name type="scientific">Hirsutella minnesotensis 3608</name>
    <dbReference type="NCBI Taxonomy" id="1043627"/>
    <lineage>
        <taxon>Eukaryota</taxon>
        <taxon>Fungi</taxon>
        <taxon>Dikarya</taxon>
        <taxon>Ascomycota</taxon>
        <taxon>Pezizomycotina</taxon>
        <taxon>Sordariomycetes</taxon>
        <taxon>Hypocreomycetidae</taxon>
        <taxon>Hypocreales</taxon>
        <taxon>Ophiocordycipitaceae</taxon>
        <taxon>Hirsutella</taxon>
    </lineage>
</organism>
<dbReference type="AlphaFoldDB" id="A0A0F7ZTX7"/>
<gene>
    <name evidence="2" type="ORF">HIM_06776</name>
</gene>
<feature type="compositionally biased region" description="Basic and acidic residues" evidence="1">
    <location>
        <begin position="230"/>
        <end position="244"/>
    </location>
</feature>
<feature type="compositionally biased region" description="Low complexity" evidence="1">
    <location>
        <begin position="15"/>
        <end position="30"/>
    </location>
</feature>
<dbReference type="Proteomes" id="UP000054481">
    <property type="component" value="Unassembled WGS sequence"/>
</dbReference>
<feature type="compositionally biased region" description="Low complexity" evidence="1">
    <location>
        <begin position="291"/>
        <end position="308"/>
    </location>
</feature>
<reference evidence="2 3" key="1">
    <citation type="journal article" date="2014" name="Genome Biol. Evol.">
        <title>Comparative genomics and transcriptomics analyses reveal divergent lifestyle features of nematode endoparasitic fungus Hirsutella minnesotensis.</title>
        <authorList>
            <person name="Lai Y."/>
            <person name="Liu K."/>
            <person name="Zhang X."/>
            <person name="Zhang X."/>
            <person name="Li K."/>
            <person name="Wang N."/>
            <person name="Shu C."/>
            <person name="Wu Y."/>
            <person name="Wang C."/>
            <person name="Bushley K.E."/>
            <person name="Xiang M."/>
            <person name="Liu X."/>
        </authorList>
    </citation>
    <scope>NUCLEOTIDE SEQUENCE [LARGE SCALE GENOMIC DNA]</scope>
    <source>
        <strain evidence="2 3">3608</strain>
    </source>
</reference>
<feature type="compositionally biased region" description="Basic and acidic residues" evidence="1">
    <location>
        <begin position="148"/>
        <end position="157"/>
    </location>
</feature>
<dbReference type="EMBL" id="KQ030531">
    <property type="protein sequence ID" value="KJZ73883.1"/>
    <property type="molecule type" value="Genomic_DNA"/>
</dbReference>
<name>A0A0F7ZTX7_9HYPO</name>
<feature type="compositionally biased region" description="Acidic residues" evidence="1">
    <location>
        <begin position="330"/>
        <end position="339"/>
    </location>
</feature>
<evidence type="ECO:0000313" key="3">
    <source>
        <dbReference type="Proteomes" id="UP000054481"/>
    </source>
</evidence>
<feature type="compositionally biased region" description="Polar residues" evidence="1">
    <location>
        <begin position="195"/>
        <end position="208"/>
    </location>
</feature>